<accession>A0A4R8TTI6</accession>
<gene>
    <name evidence="4" type="ORF">C8034_v006334</name>
</gene>
<feature type="domain" description="Nephrocystin 3-like N-terminal" evidence="3">
    <location>
        <begin position="175"/>
        <end position="227"/>
    </location>
</feature>
<feature type="region of interest" description="Disordered" evidence="2">
    <location>
        <begin position="393"/>
        <end position="439"/>
    </location>
</feature>
<dbReference type="EMBL" id="QAPF01000010">
    <property type="protein sequence ID" value="TEA22107.1"/>
    <property type="molecule type" value="Genomic_DNA"/>
</dbReference>
<feature type="compositionally biased region" description="Acidic residues" evidence="2">
    <location>
        <begin position="92"/>
        <end position="129"/>
    </location>
</feature>
<dbReference type="Proteomes" id="UP000295604">
    <property type="component" value="Unassembled WGS sequence"/>
</dbReference>
<dbReference type="Pfam" id="PF24883">
    <property type="entry name" value="NPHP3_N"/>
    <property type="match status" value="1"/>
</dbReference>
<dbReference type="InterPro" id="IPR056884">
    <property type="entry name" value="NPHP3-like_N"/>
</dbReference>
<comment type="caution">
    <text evidence="4">The sequence shown here is derived from an EMBL/GenBank/DDBJ whole genome shotgun (WGS) entry which is preliminary data.</text>
</comment>
<evidence type="ECO:0000256" key="2">
    <source>
        <dbReference type="SAM" id="MobiDB-lite"/>
    </source>
</evidence>
<proteinExistence type="predicted"/>
<evidence type="ECO:0000259" key="3">
    <source>
        <dbReference type="Pfam" id="PF24883"/>
    </source>
</evidence>
<keyword evidence="5" id="KW-1185">Reference proteome</keyword>
<name>A0A4R8TTI6_9PEZI</name>
<dbReference type="AlphaFoldDB" id="A0A4R8TTI6"/>
<keyword evidence="1" id="KW-0677">Repeat</keyword>
<protein>
    <recommendedName>
        <fullName evidence="3">Nephrocystin 3-like N-terminal domain-containing protein</fullName>
    </recommendedName>
</protein>
<dbReference type="PANTHER" id="PTHR10039">
    <property type="entry name" value="AMELOGENIN"/>
    <property type="match status" value="1"/>
</dbReference>
<evidence type="ECO:0000313" key="5">
    <source>
        <dbReference type="Proteomes" id="UP000295604"/>
    </source>
</evidence>
<feature type="compositionally biased region" description="Acidic residues" evidence="2">
    <location>
        <begin position="147"/>
        <end position="165"/>
    </location>
</feature>
<sequence>MSHVTEQSDRTVKELSAQMQVLKLDRGEEAMRVKDQLLESLRYDTMNARRSQISESHKGTYEWIFRDKFHRWYDLSDSAESETANSDHSADADDADDAEDAEDYEDYEDYDGYDADDCDGSDGSEDSDDYGGVFKPAISAESTEPVSSDDSDESGDDIEPDEPDEPDHAEHCSNNFLGFLRNPDEKLYWINGKAGSGKSTLLKFLYDDPRTKKILGENSTGIFFAFHFIWPLPQAEAFSRMYGPIVGPKLFSDLIEAYRQLDLHPLGMIIWNRHRDRSLPEMYMERPVDSMIGHSNETKETPKLLAIEAAEPFGLSQDRLFTRRYWRIKDFAGINELEYLLSKCYEDENFNLDHDDLTTLLAKHKKQGNLEEMSLEEWIALLIERDHAFRITPENPWPPPMFEDNDADGDEQRDGVMVGGDGTPSGLQKSNHNSETEGI</sequence>
<feature type="region of interest" description="Disordered" evidence="2">
    <location>
        <begin position="77"/>
        <end position="170"/>
    </location>
</feature>
<reference evidence="4 5" key="1">
    <citation type="submission" date="2018-11" db="EMBL/GenBank/DDBJ databases">
        <title>Genome sequence and assembly of Colletotrichum sidae.</title>
        <authorList>
            <person name="Gan P."/>
            <person name="Shirasu K."/>
        </authorList>
    </citation>
    <scope>NUCLEOTIDE SEQUENCE [LARGE SCALE GENOMIC DNA]</scope>
    <source>
        <strain evidence="4 5">CBS 518.97</strain>
    </source>
</reference>
<evidence type="ECO:0000313" key="4">
    <source>
        <dbReference type="EMBL" id="TEA22107.1"/>
    </source>
</evidence>
<dbReference type="PANTHER" id="PTHR10039:SF5">
    <property type="entry name" value="NACHT DOMAIN-CONTAINING PROTEIN"/>
    <property type="match status" value="1"/>
</dbReference>
<organism evidence="4 5">
    <name type="scientific">Colletotrichum sidae</name>
    <dbReference type="NCBI Taxonomy" id="1347389"/>
    <lineage>
        <taxon>Eukaryota</taxon>
        <taxon>Fungi</taxon>
        <taxon>Dikarya</taxon>
        <taxon>Ascomycota</taxon>
        <taxon>Pezizomycotina</taxon>
        <taxon>Sordariomycetes</taxon>
        <taxon>Hypocreomycetidae</taxon>
        <taxon>Glomerellales</taxon>
        <taxon>Glomerellaceae</taxon>
        <taxon>Colletotrichum</taxon>
        <taxon>Colletotrichum orbiculare species complex</taxon>
    </lineage>
</organism>
<evidence type="ECO:0000256" key="1">
    <source>
        <dbReference type="ARBA" id="ARBA00022737"/>
    </source>
</evidence>